<dbReference type="InterPro" id="IPR051540">
    <property type="entry name" value="S-2-haloacid_dehalogenase"/>
</dbReference>
<dbReference type="SFLD" id="SFLDG01129">
    <property type="entry name" value="C1.5:_HAD__Beta-PGM__Phosphata"/>
    <property type="match status" value="1"/>
</dbReference>
<name>A0ABP8R1E6_9ACTN</name>
<dbReference type="SFLD" id="SFLDS00003">
    <property type="entry name" value="Haloacid_Dehalogenase"/>
    <property type="match status" value="1"/>
</dbReference>
<comment type="caution">
    <text evidence="2">The sequence shown here is derived from an EMBL/GenBank/DDBJ whole genome shotgun (WGS) entry which is preliminary data.</text>
</comment>
<dbReference type="EMBL" id="BAABHF010000050">
    <property type="protein sequence ID" value="GAA4515721.1"/>
    <property type="molecule type" value="Genomic_DNA"/>
</dbReference>
<evidence type="ECO:0000313" key="3">
    <source>
        <dbReference type="Proteomes" id="UP001500503"/>
    </source>
</evidence>
<dbReference type="PANTHER" id="PTHR43316">
    <property type="entry name" value="HYDROLASE, HALOACID DELAHOGENASE-RELATED"/>
    <property type="match status" value="1"/>
</dbReference>
<dbReference type="SUPFAM" id="SSF56784">
    <property type="entry name" value="HAD-like"/>
    <property type="match status" value="1"/>
</dbReference>
<keyword evidence="1" id="KW-0378">Hydrolase</keyword>
<dbReference type="Gene3D" id="3.40.50.1000">
    <property type="entry name" value="HAD superfamily/HAD-like"/>
    <property type="match status" value="1"/>
</dbReference>
<evidence type="ECO:0000256" key="1">
    <source>
        <dbReference type="ARBA" id="ARBA00022801"/>
    </source>
</evidence>
<accession>A0ABP8R1E6</accession>
<dbReference type="PANTHER" id="PTHR43316:SF8">
    <property type="entry name" value="HAD FAMILY HYDROLASE"/>
    <property type="match status" value="1"/>
</dbReference>
<proteinExistence type="predicted"/>
<dbReference type="InterPro" id="IPR036412">
    <property type="entry name" value="HAD-like_sf"/>
</dbReference>
<dbReference type="InterPro" id="IPR023214">
    <property type="entry name" value="HAD_sf"/>
</dbReference>
<dbReference type="InterPro" id="IPR006439">
    <property type="entry name" value="HAD-SF_hydro_IA"/>
</dbReference>
<dbReference type="NCBIfam" id="TIGR01549">
    <property type="entry name" value="HAD-SF-IA-v1"/>
    <property type="match status" value="1"/>
</dbReference>
<evidence type="ECO:0008006" key="4">
    <source>
        <dbReference type="Google" id="ProtNLM"/>
    </source>
</evidence>
<dbReference type="Proteomes" id="UP001500503">
    <property type="component" value="Unassembled WGS sequence"/>
</dbReference>
<sequence>MILGGSTVITAVAFDVGEVLVDETRENAAWADWLGVPRHTFSAVLGALMARGRDAAEIFQVFRPGFDFARERTRREAAGRPELIEEDDLYPDVRPALTALREAGLWVGIAGNQTERAGHLLRALGLPADLVGTSHEWSLRKPDPRFFARVAREAGRPPEEILYVGDRWDNDIRPALAAGMRAAHIRRGPWAYIDDADVTPTMRVESLAELPAAIAAFNAGR</sequence>
<gene>
    <name evidence="2" type="ORF">GCM10023191_085900</name>
</gene>
<keyword evidence="3" id="KW-1185">Reference proteome</keyword>
<dbReference type="Pfam" id="PF00702">
    <property type="entry name" value="Hydrolase"/>
    <property type="match status" value="1"/>
</dbReference>
<protein>
    <recommendedName>
        <fullName evidence="4">HAD family hydrolase</fullName>
    </recommendedName>
</protein>
<reference evidence="3" key="1">
    <citation type="journal article" date="2019" name="Int. J. Syst. Evol. Microbiol.">
        <title>The Global Catalogue of Microorganisms (GCM) 10K type strain sequencing project: providing services to taxonomists for standard genome sequencing and annotation.</title>
        <authorList>
            <consortium name="The Broad Institute Genomics Platform"/>
            <consortium name="The Broad Institute Genome Sequencing Center for Infectious Disease"/>
            <person name="Wu L."/>
            <person name="Ma J."/>
        </authorList>
    </citation>
    <scope>NUCLEOTIDE SEQUENCE [LARGE SCALE GENOMIC DNA]</scope>
    <source>
        <strain evidence="3">JCM 17933</strain>
    </source>
</reference>
<dbReference type="RefSeq" id="WP_345474021.1">
    <property type="nucleotide sequence ID" value="NZ_BAABHF010000050.1"/>
</dbReference>
<evidence type="ECO:0000313" key="2">
    <source>
        <dbReference type="EMBL" id="GAA4515721.1"/>
    </source>
</evidence>
<organism evidence="2 3">
    <name type="scientific">Actinoallomurus oryzae</name>
    <dbReference type="NCBI Taxonomy" id="502180"/>
    <lineage>
        <taxon>Bacteria</taxon>
        <taxon>Bacillati</taxon>
        <taxon>Actinomycetota</taxon>
        <taxon>Actinomycetes</taxon>
        <taxon>Streptosporangiales</taxon>
        <taxon>Thermomonosporaceae</taxon>
        <taxon>Actinoallomurus</taxon>
    </lineage>
</organism>